<sequence>MHYINAKTILSSKNGMNLYRGCSHGCIYCDSRSKIYNMNHDFEDIEVKENGIRLLKNALKRKREKVMIGTGSMTDPYIPLESNLKFMRESLELIYKYGHGFTCITKSDLILRDLDLIKKINENTKAVVQMTLTTADDELCKILEPNVCTTKERVNVLKTLNENNIPTIVWLCPILPYINDTEENINQILDYCIDANVKGILCFGMGMTLREGNREYFYKKLDEHFPGLKERYRRTYRNSYGIKSPNNKKLMKIFLQRTDEHGIMNNIEDIFEYLHEFPSHESTKQTTLM</sequence>
<dbReference type="STRING" id="634498.mru_1675"/>
<dbReference type="EMBL" id="CP001719">
    <property type="protein sequence ID" value="ADC47525.1"/>
    <property type="molecule type" value="Genomic_DNA"/>
</dbReference>
<dbReference type="InterPro" id="IPR040086">
    <property type="entry name" value="MJ0683-like"/>
</dbReference>
<gene>
    <name evidence="5" type="ordered locus">mru_1675</name>
</gene>
<evidence type="ECO:0000313" key="6">
    <source>
        <dbReference type="Proteomes" id="UP000008680"/>
    </source>
</evidence>
<evidence type="ECO:0000313" key="5">
    <source>
        <dbReference type="EMBL" id="ADC47525.1"/>
    </source>
</evidence>
<dbReference type="PATRIC" id="fig|634498.28.peg.1675"/>
<accession>D3DYX5</accession>
<dbReference type="HOGENOM" id="CLU_015525_2_0_2"/>
<dbReference type="SUPFAM" id="SSF102114">
    <property type="entry name" value="Radical SAM enzymes"/>
    <property type="match status" value="1"/>
</dbReference>
<evidence type="ECO:0000259" key="4">
    <source>
        <dbReference type="PROSITE" id="PS51918"/>
    </source>
</evidence>
<keyword evidence="3" id="KW-0411">Iron-sulfur</keyword>
<name>D3DYX5_METRM</name>
<keyword evidence="1" id="KW-0479">Metal-binding</keyword>
<dbReference type="InterPro" id="IPR007197">
    <property type="entry name" value="rSAM"/>
</dbReference>
<dbReference type="SFLD" id="SFLDG01084">
    <property type="entry name" value="Uncharacterised_Radical_SAM_Su"/>
    <property type="match status" value="1"/>
</dbReference>
<dbReference type="GeneID" id="8771337"/>
<dbReference type="SFLD" id="SFLDS00029">
    <property type="entry name" value="Radical_SAM"/>
    <property type="match status" value="1"/>
</dbReference>
<dbReference type="Gene3D" id="3.80.30.30">
    <property type="match status" value="1"/>
</dbReference>
<dbReference type="Proteomes" id="UP000008680">
    <property type="component" value="Chromosome"/>
</dbReference>
<evidence type="ECO:0000256" key="3">
    <source>
        <dbReference type="ARBA" id="ARBA00023014"/>
    </source>
</evidence>
<feature type="domain" description="Radical SAM core" evidence="4">
    <location>
        <begin position="2"/>
        <end position="246"/>
    </location>
</feature>
<dbReference type="InterPro" id="IPR006638">
    <property type="entry name" value="Elp3/MiaA/NifB-like_rSAM"/>
</dbReference>
<dbReference type="PROSITE" id="PS51918">
    <property type="entry name" value="RADICAL_SAM"/>
    <property type="match status" value="1"/>
</dbReference>
<dbReference type="KEGG" id="mru:mru_1675"/>
<organism evidence="5 6">
    <name type="scientific">Methanobrevibacter ruminantium (strain ATCC 35063 / DSM 1093 / JCM 13430 / OCM 146 / M1)</name>
    <name type="common">Methanobacterium ruminantium</name>
    <dbReference type="NCBI Taxonomy" id="634498"/>
    <lineage>
        <taxon>Archaea</taxon>
        <taxon>Methanobacteriati</taxon>
        <taxon>Methanobacteriota</taxon>
        <taxon>Methanomada group</taxon>
        <taxon>Methanobacteria</taxon>
        <taxon>Methanobacteriales</taxon>
        <taxon>Methanobacteriaceae</taxon>
        <taxon>Methanobrevibacter</taxon>
    </lineage>
</organism>
<dbReference type="CDD" id="cd01335">
    <property type="entry name" value="Radical_SAM"/>
    <property type="match status" value="1"/>
</dbReference>
<evidence type="ECO:0000256" key="1">
    <source>
        <dbReference type="ARBA" id="ARBA00022723"/>
    </source>
</evidence>
<protein>
    <submittedName>
        <fullName evidence="5">Radical SAM domain-containing protein</fullName>
    </submittedName>
</protein>
<dbReference type="RefSeq" id="WP_012956473.1">
    <property type="nucleotide sequence ID" value="NC_013790.1"/>
</dbReference>
<dbReference type="GO" id="GO:0003824">
    <property type="term" value="F:catalytic activity"/>
    <property type="evidence" value="ECO:0007669"/>
    <property type="project" value="InterPro"/>
</dbReference>
<dbReference type="Pfam" id="PF04055">
    <property type="entry name" value="Radical_SAM"/>
    <property type="match status" value="1"/>
</dbReference>
<dbReference type="PANTHER" id="PTHR43432:SF5">
    <property type="entry name" value="ELP3_MIAA_NIFB-LIKE RADICAL SAM CORE DOMAIN-CONTAINING PROTEIN"/>
    <property type="match status" value="1"/>
</dbReference>
<reference evidence="5 6" key="1">
    <citation type="journal article" date="2010" name="PLoS ONE">
        <title>The genome sequence of the rumen methanogen Methanobrevibacter ruminantium reveals new possibilities for controlling ruminant methane emissions.</title>
        <authorList>
            <person name="Leahy S.C."/>
            <person name="Kelly W.J."/>
            <person name="Altermann E."/>
            <person name="Ronimus R.S."/>
            <person name="Yeoman C.J."/>
            <person name="Pacheco D.M."/>
            <person name="Li D."/>
            <person name="Kong Z."/>
            <person name="McTavish S."/>
            <person name="Sang C."/>
            <person name="Lambie S.C."/>
            <person name="Janssen P.H."/>
            <person name="Dey D."/>
            <person name="Attwood G.T."/>
        </authorList>
    </citation>
    <scope>NUCLEOTIDE SEQUENCE [LARGE SCALE GENOMIC DNA]</scope>
    <source>
        <strain evidence="6">ATCC 35063 / DSM 1093 / JCM 13430 / OCM 146 / M1</strain>
    </source>
</reference>
<keyword evidence="2" id="KW-0408">Iron</keyword>
<keyword evidence="6" id="KW-1185">Reference proteome</keyword>
<dbReference type="GO" id="GO:0046872">
    <property type="term" value="F:metal ion binding"/>
    <property type="evidence" value="ECO:0007669"/>
    <property type="project" value="UniProtKB-KW"/>
</dbReference>
<dbReference type="PANTHER" id="PTHR43432">
    <property type="entry name" value="SLR0285 PROTEIN"/>
    <property type="match status" value="1"/>
</dbReference>
<dbReference type="GO" id="GO:0051536">
    <property type="term" value="F:iron-sulfur cluster binding"/>
    <property type="evidence" value="ECO:0007669"/>
    <property type="project" value="UniProtKB-KW"/>
</dbReference>
<dbReference type="AlphaFoldDB" id="D3DYX5"/>
<evidence type="ECO:0000256" key="2">
    <source>
        <dbReference type="ARBA" id="ARBA00023004"/>
    </source>
</evidence>
<dbReference type="SMART" id="SM00729">
    <property type="entry name" value="Elp3"/>
    <property type="match status" value="1"/>
</dbReference>
<dbReference type="InterPro" id="IPR058240">
    <property type="entry name" value="rSAM_sf"/>
</dbReference>
<proteinExistence type="predicted"/>
<dbReference type="eggNOG" id="arCOG01290">
    <property type="taxonomic scope" value="Archaea"/>
</dbReference>
<dbReference type="OrthoDB" id="15538at2157"/>